<feature type="transmembrane region" description="Helical" evidence="5">
    <location>
        <begin position="270"/>
        <end position="295"/>
    </location>
</feature>
<evidence type="ECO:0000256" key="1">
    <source>
        <dbReference type="ARBA" id="ARBA00004370"/>
    </source>
</evidence>
<evidence type="ECO:0000259" key="6">
    <source>
        <dbReference type="PROSITE" id="PS50262"/>
    </source>
</evidence>
<organism evidence="8 9">
    <name type="scientific">Adineta ricciae</name>
    <name type="common">Rotifer</name>
    <dbReference type="NCBI Taxonomy" id="249248"/>
    <lineage>
        <taxon>Eukaryota</taxon>
        <taxon>Metazoa</taxon>
        <taxon>Spiralia</taxon>
        <taxon>Gnathifera</taxon>
        <taxon>Rotifera</taxon>
        <taxon>Eurotatoria</taxon>
        <taxon>Bdelloidea</taxon>
        <taxon>Adinetida</taxon>
        <taxon>Adinetidae</taxon>
        <taxon>Adineta</taxon>
    </lineage>
</organism>
<evidence type="ECO:0000313" key="7">
    <source>
        <dbReference type="EMBL" id="CAF1178920.1"/>
    </source>
</evidence>
<dbReference type="Pfam" id="PF00001">
    <property type="entry name" value="7tm_1"/>
    <property type="match status" value="1"/>
</dbReference>
<dbReference type="EMBL" id="CAJNOJ010000135">
    <property type="protein sequence ID" value="CAF1178920.1"/>
    <property type="molecule type" value="Genomic_DNA"/>
</dbReference>
<feature type="transmembrane region" description="Helical" evidence="5">
    <location>
        <begin position="138"/>
        <end position="158"/>
    </location>
</feature>
<dbReference type="Proteomes" id="UP000663828">
    <property type="component" value="Unassembled WGS sequence"/>
</dbReference>
<evidence type="ECO:0000256" key="2">
    <source>
        <dbReference type="ARBA" id="ARBA00022692"/>
    </source>
</evidence>
<keyword evidence="9" id="KW-1185">Reference proteome</keyword>
<dbReference type="AlphaFoldDB" id="A0A814VBB7"/>
<feature type="domain" description="G-protein coupled receptors family 1 profile" evidence="6">
    <location>
        <begin position="38"/>
        <end position="257"/>
    </location>
</feature>
<gene>
    <name evidence="7" type="ORF">EDS130_LOCUS24131</name>
    <name evidence="8" type="ORF">XAT740_LOCUS22833</name>
</gene>
<accession>A0A814VBB7</accession>
<comment type="subcellular location">
    <subcellularLocation>
        <location evidence="1">Membrane</location>
    </subcellularLocation>
</comment>
<comment type="caution">
    <text evidence="8">The sequence shown here is derived from an EMBL/GenBank/DDBJ whole genome shotgun (WGS) entry which is preliminary data.</text>
</comment>
<dbReference type="Gene3D" id="1.20.1070.10">
    <property type="entry name" value="Rhodopsin 7-helix transmembrane proteins"/>
    <property type="match status" value="1"/>
</dbReference>
<name>A0A814VBB7_ADIRI</name>
<dbReference type="InterPro" id="IPR017452">
    <property type="entry name" value="GPCR_Rhodpsn_7TM"/>
</dbReference>
<feature type="transmembrane region" description="Helical" evidence="5">
    <location>
        <begin position="95"/>
        <end position="117"/>
    </location>
</feature>
<feature type="transmembrane region" description="Helical" evidence="5">
    <location>
        <begin position="60"/>
        <end position="83"/>
    </location>
</feature>
<keyword evidence="3 5" id="KW-1133">Transmembrane helix</keyword>
<feature type="transmembrane region" description="Helical" evidence="5">
    <location>
        <begin position="198"/>
        <end position="217"/>
    </location>
</feature>
<proteinExistence type="predicted"/>
<dbReference type="Proteomes" id="UP000663852">
    <property type="component" value="Unassembled WGS sequence"/>
</dbReference>
<evidence type="ECO:0000256" key="3">
    <source>
        <dbReference type="ARBA" id="ARBA00022989"/>
    </source>
</evidence>
<feature type="transmembrane region" description="Helical" evidence="5">
    <location>
        <begin position="25"/>
        <end position="48"/>
    </location>
</feature>
<dbReference type="PROSITE" id="PS50262">
    <property type="entry name" value="G_PROTEIN_RECEP_F1_2"/>
    <property type="match status" value="1"/>
</dbReference>
<dbReference type="GO" id="GO:0016020">
    <property type="term" value="C:membrane"/>
    <property type="evidence" value="ECO:0007669"/>
    <property type="project" value="UniProtKB-SubCell"/>
</dbReference>
<dbReference type="SUPFAM" id="SSF81321">
    <property type="entry name" value="Family A G protein-coupled receptor-like"/>
    <property type="match status" value="1"/>
</dbReference>
<protein>
    <recommendedName>
        <fullName evidence="6">G-protein coupled receptors family 1 profile domain-containing protein</fullName>
    </recommendedName>
</protein>
<reference evidence="8" key="1">
    <citation type="submission" date="2021-02" db="EMBL/GenBank/DDBJ databases">
        <authorList>
            <person name="Nowell W R."/>
        </authorList>
    </citation>
    <scope>NUCLEOTIDE SEQUENCE</scope>
</reference>
<dbReference type="GO" id="GO:0004930">
    <property type="term" value="F:G protein-coupled receptor activity"/>
    <property type="evidence" value="ECO:0007669"/>
    <property type="project" value="InterPro"/>
</dbReference>
<evidence type="ECO:0000256" key="5">
    <source>
        <dbReference type="SAM" id="Phobius"/>
    </source>
</evidence>
<dbReference type="EMBL" id="CAJNOR010001699">
    <property type="protein sequence ID" value="CAF1185819.1"/>
    <property type="molecule type" value="Genomic_DNA"/>
</dbReference>
<evidence type="ECO:0000313" key="9">
    <source>
        <dbReference type="Proteomes" id="UP000663828"/>
    </source>
</evidence>
<dbReference type="InterPro" id="IPR000276">
    <property type="entry name" value="GPCR_Rhodpsn"/>
</dbReference>
<feature type="transmembrane region" description="Helical" evidence="5">
    <location>
        <begin position="238"/>
        <end position="264"/>
    </location>
</feature>
<sequence length="333" mass="39798">MVNYTSYSITLTTIYNIHMPVSIRFWLYLIPNICSILCSIFALFHFLFDRQLRQAMNNHIIIILLFIGLVYELTSVPLMLHYFRFSATWKLSKTFTHLWTFIDYLCYSTQLIGFAWASIERHILIFHFRWLSTKTRCFFLHYFPLIVLFTYCFVYYFIVTIFPLCEDLLIPSPFNGVPVSCILFIPILLTYDTIAHQILPTLIIIMLSTALFIRILWQKSRLNRSIRWRKQMKMTIQLLSISVLYLVFMGPRTILQFCLFLGLIQENVFIGFLHSCFFANYIIFLFPVFACGSMLEFRQRINRIFLWHKQRRSIRPDNRPSHQKIPINIRLGP</sequence>
<keyword evidence="2 5" id="KW-0812">Transmembrane</keyword>
<evidence type="ECO:0000256" key="4">
    <source>
        <dbReference type="ARBA" id="ARBA00023136"/>
    </source>
</evidence>
<keyword evidence="4 5" id="KW-0472">Membrane</keyword>
<evidence type="ECO:0000313" key="8">
    <source>
        <dbReference type="EMBL" id="CAF1185819.1"/>
    </source>
</evidence>